<feature type="transmembrane region" description="Helical" evidence="1">
    <location>
        <begin position="12"/>
        <end position="35"/>
    </location>
</feature>
<dbReference type="AlphaFoldDB" id="A0A0E9WPE7"/>
<reference evidence="2" key="2">
    <citation type="journal article" date="2015" name="Fish Shellfish Immunol.">
        <title>Early steps in the European eel (Anguilla anguilla)-Vibrio vulnificus interaction in the gills: Role of the RtxA13 toxin.</title>
        <authorList>
            <person name="Callol A."/>
            <person name="Pajuelo D."/>
            <person name="Ebbesson L."/>
            <person name="Teles M."/>
            <person name="MacKenzie S."/>
            <person name="Amaro C."/>
        </authorList>
    </citation>
    <scope>NUCLEOTIDE SEQUENCE</scope>
</reference>
<evidence type="ECO:0000313" key="2">
    <source>
        <dbReference type="EMBL" id="JAH92222.1"/>
    </source>
</evidence>
<keyword evidence="1" id="KW-0812">Transmembrane</keyword>
<keyword evidence="1" id="KW-1133">Transmembrane helix</keyword>
<proteinExistence type="predicted"/>
<evidence type="ECO:0000256" key="1">
    <source>
        <dbReference type="SAM" id="Phobius"/>
    </source>
</evidence>
<dbReference type="EMBL" id="GBXM01016355">
    <property type="protein sequence ID" value="JAH92222.1"/>
    <property type="molecule type" value="Transcribed_RNA"/>
</dbReference>
<organism evidence="2">
    <name type="scientific">Anguilla anguilla</name>
    <name type="common">European freshwater eel</name>
    <name type="synonym">Muraena anguilla</name>
    <dbReference type="NCBI Taxonomy" id="7936"/>
    <lineage>
        <taxon>Eukaryota</taxon>
        <taxon>Metazoa</taxon>
        <taxon>Chordata</taxon>
        <taxon>Craniata</taxon>
        <taxon>Vertebrata</taxon>
        <taxon>Euteleostomi</taxon>
        <taxon>Actinopterygii</taxon>
        <taxon>Neopterygii</taxon>
        <taxon>Teleostei</taxon>
        <taxon>Anguilliformes</taxon>
        <taxon>Anguillidae</taxon>
        <taxon>Anguilla</taxon>
    </lineage>
</organism>
<accession>A0A0E9WPE7</accession>
<sequence>MMCSFIQSIVVTLHSIILIFRKLTALSMFPFLCMVKKMRCKVTLKQKELYL</sequence>
<reference evidence="2" key="1">
    <citation type="submission" date="2014-11" db="EMBL/GenBank/DDBJ databases">
        <authorList>
            <person name="Amaro Gonzalez C."/>
        </authorList>
    </citation>
    <scope>NUCLEOTIDE SEQUENCE</scope>
</reference>
<name>A0A0E9WPE7_ANGAN</name>
<keyword evidence="1" id="KW-0472">Membrane</keyword>
<protein>
    <submittedName>
        <fullName evidence="2">Uncharacterized protein</fullName>
    </submittedName>
</protein>